<keyword evidence="14 18" id="KW-0830">Ubiquinone</keyword>
<comment type="catalytic activity">
    <reaction evidence="17 18">
        <text>a ubiquinone + NADH + 5 H(+)(in) = a ubiquinol + NAD(+) + 4 H(+)(out)</text>
        <dbReference type="Rhea" id="RHEA:29091"/>
        <dbReference type="Rhea" id="RHEA-COMP:9565"/>
        <dbReference type="Rhea" id="RHEA-COMP:9566"/>
        <dbReference type="ChEBI" id="CHEBI:15378"/>
        <dbReference type="ChEBI" id="CHEBI:16389"/>
        <dbReference type="ChEBI" id="CHEBI:17976"/>
        <dbReference type="ChEBI" id="CHEBI:57540"/>
        <dbReference type="ChEBI" id="CHEBI:57945"/>
        <dbReference type="EC" id="7.1.1.2"/>
    </reaction>
</comment>
<evidence type="ECO:0000313" key="20">
    <source>
        <dbReference type="EMBL" id="ADA62251.1"/>
    </source>
</evidence>
<keyword evidence="9 18" id="KW-0999">Mitochondrion inner membrane</keyword>
<dbReference type="PANTHER" id="PTHR46552:SF1">
    <property type="entry name" value="NADH-UBIQUINONE OXIDOREDUCTASE CHAIN 2"/>
    <property type="match status" value="1"/>
</dbReference>
<comment type="function">
    <text evidence="18">Core subunit of the mitochondrial membrane respiratory chain NADH dehydrogenase (Complex I) which catalyzes electron transfer from NADH through the respiratory chain, using ubiquinone as an electron acceptor. Essential for the catalytic activity and assembly of complex I.</text>
</comment>
<keyword evidence="13 18" id="KW-0520">NAD</keyword>
<evidence type="ECO:0000256" key="6">
    <source>
        <dbReference type="ARBA" id="ARBA00022448"/>
    </source>
</evidence>
<dbReference type="GO" id="GO:0006120">
    <property type="term" value="P:mitochondrial electron transport, NADH to ubiquinone"/>
    <property type="evidence" value="ECO:0007669"/>
    <property type="project" value="InterPro"/>
</dbReference>
<feature type="domain" description="NADH:quinone oxidoreductase/Mrp antiporter transmembrane" evidence="19">
    <location>
        <begin position="5"/>
        <end position="166"/>
    </location>
</feature>
<dbReference type="InterPro" id="IPR001750">
    <property type="entry name" value="ND/Mrp_TM"/>
</dbReference>
<keyword evidence="7 18" id="KW-0679">Respiratory chain</keyword>
<feature type="transmembrane region" description="Helical" evidence="18">
    <location>
        <begin position="120"/>
        <end position="140"/>
    </location>
</feature>
<dbReference type="Pfam" id="PF00361">
    <property type="entry name" value="Proton_antipo_M"/>
    <property type="match status" value="1"/>
</dbReference>
<geneLocation type="mitochondrion" evidence="20"/>
<keyword evidence="16 18" id="KW-0472">Membrane</keyword>
<feature type="transmembrane region" description="Helical" evidence="18">
    <location>
        <begin position="20"/>
        <end position="47"/>
    </location>
</feature>
<comment type="function">
    <text evidence="1">Core subunit of the mitochondrial membrane respiratory chain NADH dehydrogenase (Complex I) that is believed to belong to the minimal assembly required for catalysis. Complex I functions in the transfer of electrons from NADH to the respiratory chain. The immediate electron acceptor for the enzyme is believed to be ubiquinone.</text>
</comment>
<keyword evidence="12 18" id="KW-1133">Transmembrane helix</keyword>
<dbReference type="AlphaFoldDB" id="D2K8L3"/>
<evidence type="ECO:0000256" key="18">
    <source>
        <dbReference type="RuleBase" id="RU003403"/>
    </source>
</evidence>
<evidence type="ECO:0000256" key="5">
    <source>
        <dbReference type="ARBA" id="ARBA00021008"/>
    </source>
</evidence>
<evidence type="ECO:0000256" key="17">
    <source>
        <dbReference type="ARBA" id="ARBA00049551"/>
    </source>
</evidence>
<evidence type="ECO:0000256" key="2">
    <source>
        <dbReference type="ARBA" id="ARBA00004448"/>
    </source>
</evidence>
<name>D2K8L3_9NEOP</name>
<evidence type="ECO:0000256" key="11">
    <source>
        <dbReference type="ARBA" id="ARBA00022982"/>
    </source>
</evidence>
<evidence type="ECO:0000256" key="13">
    <source>
        <dbReference type="ARBA" id="ARBA00023027"/>
    </source>
</evidence>
<evidence type="ECO:0000256" key="8">
    <source>
        <dbReference type="ARBA" id="ARBA00022692"/>
    </source>
</evidence>
<feature type="non-terminal residue" evidence="20">
    <location>
        <position position="1"/>
    </location>
</feature>
<keyword evidence="15 18" id="KW-0496">Mitochondrion</keyword>
<evidence type="ECO:0000256" key="3">
    <source>
        <dbReference type="ARBA" id="ARBA00007012"/>
    </source>
</evidence>
<comment type="similarity">
    <text evidence="3 18">Belongs to the complex I subunit 2 family.</text>
</comment>
<protein>
    <recommendedName>
        <fullName evidence="5 18">NADH-ubiquinone oxidoreductase chain 2</fullName>
        <ecNumber evidence="4 18">7.1.1.2</ecNumber>
    </recommendedName>
</protein>
<evidence type="ECO:0000256" key="12">
    <source>
        <dbReference type="ARBA" id="ARBA00022989"/>
    </source>
</evidence>
<accession>D2K8L3</accession>
<evidence type="ECO:0000256" key="10">
    <source>
        <dbReference type="ARBA" id="ARBA00022967"/>
    </source>
</evidence>
<evidence type="ECO:0000256" key="14">
    <source>
        <dbReference type="ARBA" id="ARBA00023075"/>
    </source>
</evidence>
<keyword evidence="6" id="KW-0813">Transport</keyword>
<gene>
    <name evidence="20" type="primary">nad2</name>
</gene>
<dbReference type="GO" id="GO:0005743">
    <property type="term" value="C:mitochondrial inner membrane"/>
    <property type="evidence" value="ECO:0007669"/>
    <property type="project" value="UniProtKB-SubCell"/>
</dbReference>
<dbReference type="InterPro" id="IPR050175">
    <property type="entry name" value="Complex_I_Subunit_2"/>
</dbReference>
<evidence type="ECO:0000256" key="16">
    <source>
        <dbReference type="ARBA" id="ARBA00023136"/>
    </source>
</evidence>
<evidence type="ECO:0000256" key="1">
    <source>
        <dbReference type="ARBA" id="ARBA00003257"/>
    </source>
</evidence>
<feature type="transmembrane region" description="Helical" evidence="18">
    <location>
        <begin position="195"/>
        <end position="214"/>
    </location>
</feature>
<comment type="subcellular location">
    <subcellularLocation>
        <location evidence="2 18">Mitochondrion inner membrane</location>
        <topology evidence="2 18">Multi-pass membrane protein</topology>
    </subcellularLocation>
</comment>
<dbReference type="PRINTS" id="PR01436">
    <property type="entry name" value="NADHDHGNASE2"/>
</dbReference>
<dbReference type="GO" id="GO:0008137">
    <property type="term" value="F:NADH dehydrogenase (ubiquinone) activity"/>
    <property type="evidence" value="ECO:0007669"/>
    <property type="project" value="UniProtKB-EC"/>
</dbReference>
<evidence type="ECO:0000256" key="7">
    <source>
        <dbReference type="ARBA" id="ARBA00022660"/>
    </source>
</evidence>
<dbReference type="InterPro" id="IPR003917">
    <property type="entry name" value="NADH_UbQ_OxRdtase_chain2"/>
</dbReference>
<organism evidence="20">
    <name type="scientific">Mengenilla australiensis</name>
    <dbReference type="NCBI Taxonomy" id="701070"/>
    <lineage>
        <taxon>Eukaryota</taxon>
        <taxon>Metazoa</taxon>
        <taxon>Ecdysozoa</taxon>
        <taxon>Arthropoda</taxon>
        <taxon>Hexapoda</taxon>
        <taxon>Insecta</taxon>
        <taxon>Pterygota</taxon>
        <taxon>Neoptera</taxon>
        <taxon>Endopterygota</taxon>
        <taxon>Strepsiptera</taxon>
        <taxon>Mengenillidia</taxon>
        <taxon>Mengenillidae</taxon>
        <taxon>Mengenilla</taxon>
    </lineage>
</organism>
<proteinExistence type="inferred from homology"/>
<dbReference type="EC" id="7.1.1.2" evidence="4 18"/>
<sequence>NLIEGMSWFSSLLMLTWQKISPMILISLYYYMNLIIIIVILMMIISNFGGLNQLNLQKIMIYSSFNHLSWMMSSLLFSKFWWLIYWLIYFFIIFPLIIIMKNYNFFNLNQLFSNFINKKIMIIFFLNMLSLSGLPPFLGFFPKWMILNLLMYKKFYLLSFLMIILTMYNLYYYIRIFFINLLYLNKKIYWKKMFINNKFSFLIIMLINLPLWMFI</sequence>
<dbReference type="EMBL" id="GU188852">
    <property type="protein sequence ID" value="ADA62251.1"/>
    <property type="molecule type" value="Genomic_DNA"/>
</dbReference>
<evidence type="ECO:0000256" key="4">
    <source>
        <dbReference type="ARBA" id="ARBA00012944"/>
    </source>
</evidence>
<keyword evidence="11 18" id="KW-0249">Electron transport</keyword>
<keyword evidence="10 18" id="KW-1278">Translocase</keyword>
<feature type="transmembrane region" description="Helical" evidence="18">
    <location>
        <begin position="83"/>
        <end position="100"/>
    </location>
</feature>
<evidence type="ECO:0000256" key="9">
    <source>
        <dbReference type="ARBA" id="ARBA00022792"/>
    </source>
</evidence>
<feature type="transmembrane region" description="Helical" evidence="18">
    <location>
        <begin position="155"/>
        <end position="174"/>
    </location>
</feature>
<dbReference type="PANTHER" id="PTHR46552">
    <property type="entry name" value="NADH-UBIQUINONE OXIDOREDUCTASE CHAIN 2"/>
    <property type="match status" value="1"/>
</dbReference>
<keyword evidence="8 18" id="KW-0812">Transmembrane</keyword>
<reference evidence="20" key="1">
    <citation type="journal article" date="2009" name="BMC Genomics">
        <title>The mitochondrial genome of the 'twisted-wing parasite' Mengenilla australiensis (Insecta, Strepsiptera): a comparative study.</title>
        <authorList>
            <person name="McMahon D.P."/>
            <person name="Hayward A."/>
            <person name="Kathirithamby J."/>
        </authorList>
    </citation>
    <scope>NUCLEOTIDE SEQUENCE</scope>
</reference>
<evidence type="ECO:0000259" key="19">
    <source>
        <dbReference type="Pfam" id="PF00361"/>
    </source>
</evidence>
<evidence type="ECO:0000256" key="15">
    <source>
        <dbReference type="ARBA" id="ARBA00023128"/>
    </source>
</evidence>